<organism evidence="1 2">
    <name type="scientific">Flemingia macrophylla</name>
    <dbReference type="NCBI Taxonomy" id="520843"/>
    <lineage>
        <taxon>Eukaryota</taxon>
        <taxon>Viridiplantae</taxon>
        <taxon>Streptophyta</taxon>
        <taxon>Embryophyta</taxon>
        <taxon>Tracheophyta</taxon>
        <taxon>Spermatophyta</taxon>
        <taxon>Magnoliopsida</taxon>
        <taxon>eudicotyledons</taxon>
        <taxon>Gunneridae</taxon>
        <taxon>Pentapetalae</taxon>
        <taxon>rosids</taxon>
        <taxon>fabids</taxon>
        <taxon>Fabales</taxon>
        <taxon>Fabaceae</taxon>
        <taxon>Papilionoideae</taxon>
        <taxon>50 kb inversion clade</taxon>
        <taxon>NPAAA clade</taxon>
        <taxon>indigoferoid/millettioid clade</taxon>
        <taxon>Phaseoleae</taxon>
        <taxon>Flemingia</taxon>
    </lineage>
</organism>
<accession>A0ABD1LVZ2</accession>
<dbReference type="Proteomes" id="UP001603857">
    <property type="component" value="Unassembled WGS sequence"/>
</dbReference>
<evidence type="ECO:0000313" key="1">
    <source>
        <dbReference type="EMBL" id="KAL2327702.1"/>
    </source>
</evidence>
<name>A0ABD1LVZ2_9FABA</name>
<dbReference type="AlphaFoldDB" id="A0ABD1LVZ2"/>
<protein>
    <submittedName>
        <fullName evidence="1">Uncharacterized protein</fullName>
    </submittedName>
</protein>
<dbReference type="EMBL" id="JBGMDY010000007">
    <property type="protein sequence ID" value="KAL2327702.1"/>
    <property type="molecule type" value="Genomic_DNA"/>
</dbReference>
<evidence type="ECO:0000313" key="2">
    <source>
        <dbReference type="Proteomes" id="UP001603857"/>
    </source>
</evidence>
<keyword evidence="2" id="KW-1185">Reference proteome</keyword>
<proteinExistence type="predicted"/>
<sequence>MRMIILVIGIDLSTHDLIIHQKHWIKFLEIHCTFTVPVIPWYRTSVSFILYLHWSYGGRTVSSIWSYSLGVS</sequence>
<comment type="caution">
    <text evidence="1">The sequence shown here is derived from an EMBL/GenBank/DDBJ whole genome shotgun (WGS) entry which is preliminary data.</text>
</comment>
<reference evidence="1 2" key="1">
    <citation type="submission" date="2024-08" db="EMBL/GenBank/DDBJ databases">
        <title>Insights into the chromosomal genome structure of Flemingia macrophylla.</title>
        <authorList>
            <person name="Ding Y."/>
            <person name="Zhao Y."/>
            <person name="Bi W."/>
            <person name="Wu M."/>
            <person name="Zhao G."/>
            <person name="Gong Y."/>
            <person name="Li W."/>
            <person name="Zhang P."/>
        </authorList>
    </citation>
    <scope>NUCLEOTIDE SEQUENCE [LARGE SCALE GENOMIC DNA]</scope>
    <source>
        <strain evidence="1">DYQJB</strain>
        <tissue evidence="1">Leaf</tissue>
    </source>
</reference>
<gene>
    <name evidence="1" type="ORF">Fmac_021129</name>
</gene>